<evidence type="ECO:0000256" key="10">
    <source>
        <dbReference type="SAM" id="Phobius"/>
    </source>
</evidence>
<evidence type="ECO:0000256" key="1">
    <source>
        <dbReference type="ARBA" id="ARBA00004141"/>
    </source>
</evidence>
<accession>A0A250XLX6</accession>
<evidence type="ECO:0000256" key="8">
    <source>
        <dbReference type="ARBA" id="ARBA00023136"/>
    </source>
</evidence>
<evidence type="ECO:0000256" key="6">
    <source>
        <dbReference type="ARBA" id="ARBA00022847"/>
    </source>
</evidence>
<evidence type="ECO:0000256" key="9">
    <source>
        <dbReference type="RuleBase" id="RU003346"/>
    </source>
</evidence>
<keyword evidence="5 10" id="KW-0812">Transmembrane</keyword>
<feature type="transmembrane region" description="Helical" evidence="10">
    <location>
        <begin position="171"/>
        <end position="192"/>
    </location>
</feature>
<name>A0A250XLX6_9CHLO</name>
<dbReference type="InterPro" id="IPR044778">
    <property type="entry name" value="MFS_STP/MST-like_plant"/>
</dbReference>
<dbReference type="PROSITE" id="PS00216">
    <property type="entry name" value="SUGAR_TRANSPORT_1"/>
    <property type="match status" value="1"/>
</dbReference>
<evidence type="ECO:0000259" key="11">
    <source>
        <dbReference type="PROSITE" id="PS50850"/>
    </source>
</evidence>
<keyword evidence="3 9" id="KW-0813">Transport</keyword>
<dbReference type="CDD" id="cd17361">
    <property type="entry name" value="MFS_STP"/>
    <property type="match status" value="1"/>
</dbReference>
<feature type="transmembrane region" description="Helical" evidence="10">
    <location>
        <begin position="25"/>
        <end position="46"/>
    </location>
</feature>
<dbReference type="PRINTS" id="PR00171">
    <property type="entry name" value="SUGRTRNSPORT"/>
</dbReference>
<dbReference type="InterPro" id="IPR003663">
    <property type="entry name" value="Sugar/inositol_transpt"/>
</dbReference>
<dbReference type="Pfam" id="PF00083">
    <property type="entry name" value="Sugar_tr"/>
    <property type="match status" value="1"/>
</dbReference>
<feature type="domain" description="Major facilitator superfamily (MFS) profile" evidence="11">
    <location>
        <begin position="1"/>
        <end position="360"/>
    </location>
</feature>
<feature type="transmembrane region" description="Helical" evidence="10">
    <location>
        <begin position="207"/>
        <end position="229"/>
    </location>
</feature>
<dbReference type="EMBL" id="BEGY01000114">
    <property type="protein sequence ID" value="GAX84036.1"/>
    <property type="molecule type" value="Genomic_DNA"/>
</dbReference>
<dbReference type="InterPro" id="IPR045262">
    <property type="entry name" value="STP/PLT_plant"/>
</dbReference>
<proteinExistence type="inferred from homology"/>
<dbReference type="PROSITE" id="PS50850">
    <property type="entry name" value="MFS"/>
    <property type="match status" value="1"/>
</dbReference>
<evidence type="ECO:0000313" key="12">
    <source>
        <dbReference type="EMBL" id="GAX84036.1"/>
    </source>
</evidence>
<dbReference type="STRING" id="1157962.A0A250XLX6"/>
<gene>
    <name evidence="12" type="ORF">CEUSTIGMA_g11460.t1</name>
</gene>
<dbReference type="PROSITE" id="PS00217">
    <property type="entry name" value="SUGAR_TRANSPORT_2"/>
    <property type="match status" value="1"/>
</dbReference>
<dbReference type="SUPFAM" id="SSF103473">
    <property type="entry name" value="MFS general substrate transporter"/>
    <property type="match status" value="1"/>
</dbReference>
<evidence type="ECO:0000256" key="2">
    <source>
        <dbReference type="ARBA" id="ARBA00010992"/>
    </source>
</evidence>
<feature type="transmembrane region" description="Helical" evidence="10">
    <location>
        <begin position="335"/>
        <end position="356"/>
    </location>
</feature>
<feature type="transmembrane region" description="Helical" evidence="10">
    <location>
        <begin position="58"/>
        <end position="76"/>
    </location>
</feature>
<evidence type="ECO:0000256" key="7">
    <source>
        <dbReference type="ARBA" id="ARBA00022989"/>
    </source>
</evidence>
<dbReference type="PANTHER" id="PTHR23500:SF357">
    <property type="entry name" value="IP12678P"/>
    <property type="match status" value="1"/>
</dbReference>
<dbReference type="InterPro" id="IPR005828">
    <property type="entry name" value="MFS_sugar_transport-like"/>
</dbReference>
<dbReference type="InterPro" id="IPR005829">
    <property type="entry name" value="Sugar_transporter_CS"/>
</dbReference>
<dbReference type="Gene3D" id="1.20.1250.20">
    <property type="entry name" value="MFS general substrate transporter like domains"/>
    <property type="match status" value="1"/>
</dbReference>
<feature type="transmembrane region" description="Helical" evidence="10">
    <location>
        <begin position="236"/>
        <end position="256"/>
    </location>
</feature>
<organism evidence="12 13">
    <name type="scientific">Chlamydomonas eustigma</name>
    <dbReference type="NCBI Taxonomy" id="1157962"/>
    <lineage>
        <taxon>Eukaryota</taxon>
        <taxon>Viridiplantae</taxon>
        <taxon>Chlorophyta</taxon>
        <taxon>core chlorophytes</taxon>
        <taxon>Chlorophyceae</taxon>
        <taxon>CS clade</taxon>
        <taxon>Chlamydomonadales</taxon>
        <taxon>Chlamydomonadaceae</taxon>
        <taxon>Chlamydomonas</taxon>
    </lineage>
</organism>
<feature type="transmembrane region" description="Helical" evidence="10">
    <location>
        <begin position="306"/>
        <end position="329"/>
    </location>
</feature>
<evidence type="ECO:0000256" key="4">
    <source>
        <dbReference type="ARBA" id="ARBA00022597"/>
    </source>
</evidence>
<keyword evidence="13" id="KW-1185">Reference proteome</keyword>
<reference evidence="12 13" key="1">
    <citation type="submission" date="2017-08" db="EMBL/GenBank/DDBJ databases">
        <title>Acidophilic green algal genome provides insights into adaptation to an acidic environment.</title>
        <authorList>
            <person name="Hirooka S."/>
            <person name="Hirose Y."/>
            <person name="Kanesaki Y."/>
            <person name="Higuchi S."/>
            <person name="Fujiwara T."/>
            <person name="Onuma R."/>
            <person name="Era A."/>
            <person name="Ohbayashi R."/>
            <person name="Uzuka A."/>
            <person name="Nozaki H."/>
            <person name="Yoshikawa H."/>
            <person name="Miyagishima S.Y."/>
        </authorList>
    </citation>
    <scope>NUCLEOTIDE SEQUENCE [LARGE SCALE GENOMIC DNA]</scope>
    <source>
        <strain evidence="12 13">NIES-2499</strain>
    </source>
</reference>
<dbReference type="InterPro" id="IPR036259">
    <property type="entry name" value="MFS_trans_sf"/>
</dbReference>
<dbReference type="InterPro" id="IPR020846">
    <property type="entry name" value="MFS_dom"/>
</dbReference>
<keyword evidence="4" id="KW-0762">Sugar transport</keyword>
<dbReference type="GO" id="GO:0016020">
    <property type="term" value="C:membrane"/>
    <property type="evidence" value="ECO:0007669"/>
    <property type="project" value="UniProtKB-SubCell"/>
</dbReference>
<dbReference type="PANTHER" id="PTHR23500">
    <property type="entry name" value="SOLUTE CARRIER FAMILY 2, FACILITATED GLUCOSE TRANSPORTER"/>
    <property type="match status" value="1"/>
</dbReference>
<dbReference type="Proteomes" id="UP000232323">
    <property type="component" value="Unassembled WGS sequence"/>
</dbReference>
<protein>
    <recommendedName>
        <fullName evidence="11">Major facilitator superfamily (MFS) profile domain-containing protein</fullName>
    </recommendedName>
</protein>
<comment type="subcellular location">
    <subcellularLocation>
        <location evidence="1">Membrane</location>
        <topology evidence="1">Multi-pass membrane protein</topology>
    </subcellularLocation>
</comment>
<sequence>MVFSGFFFGLGTAIAAASVAVGMMVLGRVVIGFGVGLASSTTPLFISEMAPYKYRGTLNLAFQMAVTIGIFAAQLINYGTQNIHPWSWRISVALGGVPALCMFIGSIILPDTPNSLVNRGKLDEARAVLKMIRGTEDVDVEFEDILVASEMAKTAPNPYMSIIKRRCVPQLIIVIFLPLFQQFTGINAVMFYSPQMFQAAGQNSNDALLNTVIIGSVNVFSTIIAIVLVDRLGRRFLFFQGGAQMIASLAIVGALIKYNTDAPGNVHMAQSIVAFICIYVAGFAWSWGPLAWLVPSEISTLETRSAGMSIATCSNFLFTFLIGQCFLSMLCAMEWGVFIFFLAIVVIMTMFVAACLPETKGVPVEEVDVVLFYNHWLWGRYMAPAGGLPRDNQDAAAVSTVSLEADAK</sequence>
<dbReference type="GO" id="GO:0015293">
    <property type="term" value="F:symporter activity"/>
    <property type="evidence" value="ECO:0007669"/>
    <property type="project" value="UniProtKB-KW"/>
</dbReference>
<comment type="similarity">
    <text evidence="2 9">Belongs to the major facilitator superfamily. Sugar transporter (TC 2.A.1.1) family.</text>
</comment>
<dbReference type="OrthoDB" id="5296287at2759"/>
<keyword evidence="7 10" id="KW-1133">Transmembrane helix</keyword>
<feature type="transmembrane region" description="Helical" evidence="10">
    <location>
        <begin position="268"/>
        <end position="294"/>
    </location>
</feature>
<keyword evidence="6" id="KW-0769">Symport</keyword>
<comment type="caution">
    <text evidence="12">The sequence shown here is derived from an EMBL/GenBank/DDBJ whole genome shotgun (WGS) entry which is preliminary data.</text>
</comment>
<evidence type="ECO:0000256" key="3">
    <source>
        <dbReference type="ARBA" id="ARBA00022448"/>
    </source>
</evidence>
<evidence type="ECO:0000313" key="13">
    <source>
        <dbReference type="Proteomes" id="UP000232323"/>
    </source>
</evidence>
<dbReference type="NCBIfam" id="TIGR00879">
    <property type="entry name" value="SP"/>
    <property type="match status" value="1"/>
</dbReference>
<evidence type="ECO:0000256" key="5">
    <source>
        <dbReference type="ARBA" id="ARBA00022692"/>
    </source>
</evidence>
<dbReference type="AlphaFoldDB" id="A0A250XLX6"/>
<feature type="transmembrane region" description="Helical" evidence="10">
    <location>
        <begin position="88"/>
        <end position="109"/>
    </location>
</feature>
<keyword evidence="8 10" id="KW-0472">Membrane</keyword>
<dbReference type="GO" id="GO:0015145">
    <property type="term" value="F:monosaccharide transmembrane transporter activity"/>
    <property type="evidence" value="ECO:0007669"/>
    <property type="project" value="InterPro"/>
</dbReference>